<keyword evidence="2" id="KW-1185">Reference proteome</keyword>
<reference evidence="1 2" key="1">
    <citation type="submission" date="2019-09" db="EMBL/GenBank/DDBJ databases">
        <title>Genome sequence and assembly of Flavobacterium sp.</title>
        <authorList>
            <person name="Chhetri G."/>
        </authorList>
    </citation>
    <scope>NUCLEOTIDE SEQUENCE [LARGE SCALE GENOMIC DNA]</scope>
    <source>
        <strain evidence="1 2">SNL9</strain>
    </source>
</reference>
<gene>
    <name evidence="1" type="ORF">F0460_14275</name>
</gene>
<protein>
    <submittedName>
        <fullName evidence="1">Uncharacterized protein</fullName>
    </submittedName>
</protein>
<comment type="caution">
    <text evidence="1">The sequence shown here is derived from an EMBL/GenBank/DDBJ whole genome shotgun (WGS) entry which is preliminary data.</text>
</comment>
<dbReference type="Proteomes" id="UP000325141">
    <property type="component" value="Unassembled WGS sequence"/>
</dbReference>
<evidence type="ECO:0000313" key="1">
    <source>
        <dbReference type="EMBL" id="KAA5531903.1"/>
    </source>
</evidence>
<dbReference type="RefSeq" id="WP_150014413.1">
    <property type="nucleotide sequence ID" value="NZ_VWSG01000014.1"/>
</dbReference>
<proteinExistence type="predicted"/>
<dbReference type="AlphaFoldDB" id="A0A5M6CA33"/>
<evidence type="ECO:0000313" key="2">
    <source>
        <dbReference type="Proteomes" id="UP000325141"/>
    </source>
</evidence>
<accession>A0A5M6CA33</accession>
<sequence length="177" mass="20532">MKKLIMITALLMCFVGSAQKKKPKKIVPPPPVKEVPPPPKIEELPFEDDEKKCFVFKAEEQKDSLTYVTETLLEYGWNNNLARMIITTYNYDSVKKNQADENGEILALTQNLQFINGTYKIEKDVFTFTPEKSEKFKTRLFKITYKSKTKKVDFLTDENNNKLQTGECLEPMVKMSM</sequence>
<organism evidence="1 2">
    <name type="scientific">Paenimyroides baculatum</name>
    <dbReference type="NCBI Taxonomy" id="2608000"/>
    <lineage>
        <taxon>Bacteria</taxon>
        <taxon>Pseudomonadati</taxon>
        <taxon>Bacteroidota</taxon>
        <taxon>Flavobacteriia</taxon>
        <taxon>Flavobacteriales</taxon>
        <taxon>Flavobacteriaceae</taxon>
        <taxon>Paenimyroides</taxon>
    </lineage>
</organism>
<name>A0A5M6CA33_9FLAO</name>
<dbReference type="EMBL" id="VWSG01000014">
    <property type="protein sequence ID" value="KAA5531903.1"/>
    <property type="molecule type" value="Genomic_DNA"/>
</dbReference>